<dbReference type="InterPro" id="IPR027786">
    <property type="entry name" value="Nse4/EID"/>
</dbReference>
<name>A0ABX6ESZ1_KLUMA</name>
<protein>
    <recommendedName>
        <fullName evidence="7">Non-structural maintenance of chromosomes element 4</fullName>
    </recommendedName>
</protein>
<evidence type="ECO:0000313" key="10">
    <source>
        <dbReference type="EMBL" id="QGN14862.1"/>
    </source>
</evidence>
<sequence>MGQSRGTKRRRTALYVPKVDKEEERKEFNIIQKYRDLENEVQLDRINITRNGDVRIMSKRLEEIERLFGDLQSLNINKNAVLAQDSKAMKTLSDLLSLSMNSVKFDESSRLLKLNDILNGTKKFMLKDYFQASGVSEPEVQTLDQDDSDDETNISRSDSKGMSQNSVSDAAELKTRQEQSHYLSQFESFSDFNQFNWFKLGALYSLQSKVPFTSDHMLGPLYVEQKVRRPRELRNKDPIEAASTAERVTKERLNESQEESTPTNVKKCYKVLQKKNGERQINMFRFIIDPTSFAKSVENLFYTSFLIKEGRLVLEDDSEGFPAVRIKESLPDDQKQRELEKQRRKESIQNHIIFQMDVPTWRKLIEKFDIKEAFLNTDGSFRN</sequence>
<feature type="domain" description="Non-structural maintenance of chromosome element 4 C-terminal" evidence="9">
    <location>
        <begin position="280"/>
        <end position="375"/>
    </location>
</feature>
<dbReference type="InterPro" id="IPR014854">
    <property type="entry name" value="Nse4_C"/>
</dbReference>
<evidence type="ECO:0000256" key="8">
    <source>
        <dbReference type="SAM" id="MobiDB-lite"/>
    </source>
</evidence>
<comment type="subunit">
    <text evidence="7">Component of the SMC5-SMC6 complex.</text>
</comment>
<dbReference type="Pfam" id="PF08743">
    <property type="entry name" value="Nse4_C"/>
    <property type="match status" value="1"/>
</dbReference>
<keyword evidence="3 7" id="KW-0227">DNA damage</keyword>
<evidence type="ECO:0000259" key="9">
    <source>
        <dbReference type="Pfam" id="PF08743"/>
    </source>
</evidence>
<feature type="region of interest" description="Disordered" evidence="8">
    <location>
        <begin position="236"/>
        <end position="260"/>
    </location>
</feature>
<keyword evidence="5 7" id="KW-0234">DNA repair</keyword>
<organism evidence="10 11">
    <name type="scientific">Kluyveromyces marxianus</name>
    <name type="common">Yeast</name>
    <name type="synonym">Candida kefyr</name>
    <dbReference type="NCBI Taxonomy" id="4911"/>
    <lineage>
        <taxon>Eukaryota</taxon>
        <taxon>Fungi</taxon>
        <taxon>Dikarya</taxon>
        <taxon>Ascomycota</taxon>
        <taxon>Saccharomycotina</taxon>
        <taxon>Saccharomycetes</taxon>
        <taxon>Saccharomycetales</taxon>
        <taxon>Saccharomycetaceae</taxon>
        <taxon>Kluyveromyces</taxon>
    </lineage>
</organism>
<evidence type="ECO:0000256" key="1">
    <source>
        <dbReference type="ARBA" id="ARBA00004123"/>
    </source>
</evidence>
<comment type="similarity">
    <text evidence="2 7">Belongs to the NSE4 family.</text>
</comment>
<dbReference type="PANTHER" id="PTHR16140:SF0">
    <property type="entry name" value="NON-STRUCTURAL MAINTENANCE OF CHROMOSOMES ELEMENT 4"/>
    <property type="match status" value="1"/>
</dbReference>
<comment type="function">
    <text evidence="7">Component of the SMC5-SMC6 complex, that promotes sister chromatid alignment after DNA damage and facilitates double-stranded DNA breaks (DSBs) repair via homologous recombination between sister chromatids.</text>
</comment>
<dbReference type="PANTHER" id="PTHR16140">
    <property type="entry name" value="NON-STRUCTURAL MAINTENANCE OF CHROMOSOMES ELEMENT 4"/>
    <property type="match status" value="1"/>
</dbReference>
<gene>
    <name evidence="10" type="primary">NSE4</name>
    <name evidence="10" type="ORF">FIM1_1535</name>
</gene>
<dbReference type="Proteomes" id="UP000422736">
    <property type="component" value="Chromosome 2"/>
</dbReference>
<proteinExistence type="inferred from homology"/>
<evidence type="ECO:0000313" key="11">
    <source>
        <dbReference type="Proteomes" id="UP000422736"/>
    </source>
</evidence>
<keyword evidence="6 7" id="KW-0539">Nucleus</keyword>
<evidence type="ECO:0000256" key="7">
    <source>
        <dbReference type="RuleBase" id="RU365071"/>
    </source>
</evidence>
<comment type="subcellular location">
    <subcellularLocation>
        <location evidence="1 7">Nucleus</location>
    </subcellularLocation>
</comment>
<feature type="compositionally biased region" description="Polar residues" evidence="8">
    <location>
        <begin position="154"/>
        <end position="168"/>
    </location>
</feature>
<keyword evidence="4 7" id="KW-0233">DNA recombination</keyword>
<dbReference type="EMBL" id="CP015055">
    <property type="protein sequence ID" value="QGN14862.1"/>
    <property type="molecule type" value="Genomic_DNA"/>
</dbReference>
<accession>A0ABX6ESZ1</accession>
<evidence type="ECO:0000256" key="5">
    <source>
        <dbReference type="ARBA" id="ARBA00023204"/>
    </source>
</evidence>
<reference evidence="10 11" key="1">
    <citation type="submission" date="2016-03" db="EMBL/GenBank/DDBJ databases">
        <title>How can Kluyveromyces marxianus grow so fast - potential evolutionary course in Saccharomyces Complex revealed by comparative genomics.</title>
        <authorList>
            <person name="Mo W."/>
            <person name="Lu W."/>
            <person name="Yang X."/>
            <person name="Qi J."/>
            <person name="Lv H."/>
        </authorList>
    </citation>
    <scope>NUCLEOTIDE SEQUENCE [LARGE SCALE GENOMIC DNA]</scope>
    <source>
        <strain evidence="10 11">FIM1</strain>
    </source>
</reference>
<feature type="region of interest" description="Disordered" evidence="8">
    <location>
        <begin position="137"/>
        <end position="173"/>
    </location>
</feature>
<evidence type="ECO:0000256" key="3">
    <source>
        <dbReference type="ARBA" id="ARBA00022763"/>
    </source>
</evidence>
<evidence type="ECO:0000256" key="2">
    <source>
        <dbReference type="ARBA" id="ARBA00008997"/>
    </source>
</evidence>
<evidence type="ECO:0000256" key="4">
    <source>
        <dbReference type="ARBA" id="ARBA00023172"/>
    </source>
</evidence>
<evidence type="ECO:0000256" key="6">
    <source>
        <dbReference type="ARBA" id="ARBA00023242"/>
    </source>
</evidence>
<keyword evidence="11" id="KW-1185">Reference proteome</keyword>